<organism evidence="1 2">
    <name type="scientific">Ficus carica</name>
    <name type="common">Common fig</name>
    <dbReference type="NCBI Taxonomy" id="3494"/>
    <lineage>
        <taxon>Eukaryota</taxon>
        <taxon>Viridiplantae</taxon>
        <taxon>Streptophyta</taxon>
        <taxon>Embryophyta</taxon>
        <taxon>Tracheophyta</taxon>
        <taxon>Spermatophyta</taxon>
        <taxon>Magnoliopsida</taxon>
        <taxon>eudicotyledons</taxon>
        <taxon>Gunneridae</taxon>
        <taxon>Pentapetalae</taxon>
        <taxon>rosids</taxon>
        <taxon>fabids</taxon>
        <taxon>Rosales</taxon>
        <taxon>Moraceae</taxon>
        <taxon>Ficeae</taxon>
        <taxon>Ficus</taxon>
    </lineage>
</organism>
<comment type="caution">
    <text evidence="1">The sequence shown here is derived from an EMBL/GenBank/DDBJ whole genome shotgun (WGS) entry which is preliminary data.</text>
</comment>
<protein>
    <submittedName>
        <fullName evidence="1">Uncharacterized protein</fullName>
    </submittedName>
</protein>
<keyword evidence="2" id="KW-1185">Reference proteome</keyword>
<gene>
    <name evidence="1" type="ORF">TIFTF001_006191</name>
</gene>
<dbReference type="AlphaFoldDB" id="A0AA88CZH6"/>
<name>A0AA88CZH6_FICCA</name>
<evidence type="ECO:0000313" key="1">
    <source>
        <dbReference type="EMBL" id="GMN36656.1"/>
    </source>
</evidence>
<sequence>MVLVFIGGNGGRRGGSVTVKEGGEGWVLSSIGVGRAGSGWVLSSMGGVGAELGDGEGFGGRAARAWQQQRRGDAGF</sequence>
<proteinExistence type="predicted"/>
<dbReference type="EMBL" id="BTGU01000006">
    <property type="protein sequence ID" value="GMN36656.1"/>
    <property type="molecule type" value="Genomic_DNA"/>
</dbReference>
<evidence type="ECO:0000313" key="2">
    <source>
        <dbReference type="Proteomes" id="UP001187192"/>
    </source>
</evidence>
<accession>A0AA88CZH6</accession>
<reference evidence="1" key="1">
    <citation type="submission" date="2023-07" db="EMBL/GenBank/DDBJ databases">
        <title>draft genome sequence of fig (Ficus carica).</title>
        <authorList>
            <person name="Takahashi T."/>
            <person name="Nishimura K."/>
        </authorList>
    </citation>
    <scope>NUCLEOTIDE SEQUENCE</scope>
</reference>
<dbReference type="Proteomes" id="UP001187192">
    <property type="component" value="Unassembled WGS sequence"/>
</dbReference>